<dbReference type="SUPFAM" id="SSF53187">
    <property type="entry name" value="Zn-dependent exopeptidases"/>
    <property type="match status" value="4"/>
</dbReference>
<comment type="subcellular location">
    <subcellularLocation>
        <location evidence="2">Secreted</location>
    </subcellularLocation>
</comment>
<keyword evidence="5" id="KW-0121">Carboxypeptidase</keyword>
<evidence type="ECO:0000313" key="19">
    <source>
        <dbReference type="Proteomes" id="UP000653454"/>
    </source>
</evidence>
<dbReference type="SMART" id="SM00631">
    <property type="entry name" value="Zn_pept"/>
    <property type="match status" value="3"/>
</dbReference>
<name>A0A8S4FIU7_PLUXY</name>
<feature type="active site" description="Proton donor/acceptor" evidence="14">
    <location>
        <position position="757"/>
    </location>
</feature>
<dbReference type="Pfam" id="PF00246">
    <property type="entry name" value="Peptidase_M14"/>
    <property type="match status" value="4"/>
</dbReference>
<keyword evidence="9" id="KW-0378">Hydrolase</keyword>
<dbReference type="InterPro" id="IPR003146">
    <property type="entry name" value="M14A_act_pep"/>
</dbReference>
<feature type="domain" description="Peptidase M14" evidence="17">
    <location>
        <begin position="914"/>
        <end position="1214"/>
    </location>
</feature>
<feature type="compositionally biased region" description="Low complexity" evidence="15">
    <location>
        <begin position="1420"/>
        <end position="1432"/>
    </location>
</feature>
<keyword evidence="8 16" id="KW-0732">Signal</keyword>
<dbReference type="FunFam" id="3.40.630.10:FF:000040">
    <property type="entry name" value="zinc carboxypeptidase"/>
    <property type="match status" value="3"/>
</dbReference>
<gene>
    <name evidence="18" type="ORF">PLXY2_LOCUS9121</name>
</gene>
<dbReference type="InterPro" id="IPR000834">
    <property type="entry name" value="Peptidase_M14"/>
</dbReference>
<evidence type="ECO:0000256" key="16">
    <source>
        <dbReference type="SAM" id="SignalP"/>
    </source>
</evidence>
<dbReference type="GO" id="GO:0008270">
    <property type="term" value="F:zinc ion binding"/>
    <property type="evidence" value="ECO:0007669"/>
    <property type="project" value="InterPro"/>
</dbReference>
<evidence type="ECO:0000259" key="17">
    <source>
        <dbReference type="PROSITE" id="PS52035"/>
    </source>
</evidence>
<feature type="domain" description="Peptidase M14" evidence="17">
    <location>
        <begin position="122"/>
        <end position="416"/>
    </location>
</feature>
<dbReference type="GO" id="GO:0006508">
    <property type="term" value="P:proteolysis"/>
    <property type="evidence" value="ECO:0007669"/>
    <property type="project" value="UniProtKB-KW"/>
</dbReference>
<comment type="caution">
    <text evidence="14">Lacks conserved residue(s) required for the propagation of feature annotation.</text>
</comment>
<dbReference type="PRINTS" id="PR00765">
    <property type="entry name" value="CRBOXYPTASEA"/>
</dbReference>
<feature type="signal peptide" evidence="16">
    <location>
        <begin position="1"/>
        <end position="21"/>
    </location>
</feature>
<comment type="function">
    <text evidence="13">Involved in the digestion of the blood meal.</text>
</comment>
<evidence type="ECO:0000256" key="13">
    <source>
        <dbReference type="ARBA" id="ARBA00057299"/>
    </source>
</evidence>
<evidence type="ECO:0000256" key="14">
    <source>
        <dbReference type="PROSITE-ProRule" id="PRU01379"/>
    </source>
</evidence>
<dbReference type="InterPro" id="IPR057246">
    <property type="entry name" value="CARBOXYPEPT_ZN_1"/>
</dbReference>
<dbReference type="PROSITE" id="PS52035">
    <property type="entry name" value="PEPTIDASE_M14"/>
    <property type="match status" value="3"/>
</dbReference>
<dbReference type="GO" id="GO:0005615">
    <property type="term" value="C:extracellular space"/>
    <property type="evidence" value="ECO:0007669"/>
    <property type="project" value="TreeGrafter"/>
</dbReference>
<dbReference type="SUPFAM" id="SSF54897">
    <property type="entry name" value="Protease propeptides/inhibitors"/>
    <property type="match status" value="2"/>
</dbReference>
<feature type="chain" id="PRO_5035913457" evidence="16">
    <location>
        <begin position="22"/>
        <end position="1595"/>
    </location>
</feature>
<dbReference type="InterPro" id="IPR036990">
    <property type="entry name" value="M14A-like_propep"/>
</dbReference>
<keyword evidence="19" id="KW-1185">Reference proteome</keyword>
<dbReference type="GO" id="GO:0004181">
    <property type="term" value="F:metallocarboxypeptidase activity"/>
    <property type="evidence" value="ECO:0007669"/>
    <property type="project" value="InterPro"/>
</dbReference>
<evidence type="ECO:0000256" key="1">
    <source>
        <dbReference type="ARBA" id="ARBA00001947"/>
    </source>
</evidence>
<evidence type="ECO:0000256" key="10">
    <source>
        <dbReference type="ARBA" id="ARBA00022833"/>
    </source>
</evidence>
<dbReference type="PANTHER" id="PTHR11705:SF153">
    <property type="entry name" value="ZINC CARBOXYPEPTIDASE A 1-LIKE PROTEIN"/>
    <property type="match status" value="1"/>
</dbReference>
<organism evidence="18 19">
    <name type="scientific">Plutella xylostella</name>
    <name type="common">Diamondback moth</name>
    <name type="synonym">Plutella maculipennis</name>
    <dbReference type="NCBI Taxonomy" id="51655"/>
    <lineage>
        <taxon>Eukaryota</taxon>
        <taxon>Metazoa</taxon>
        <taxon>Ecdysozoa</taxon>
        <taxon>Arthropoda</taxon>
        <taxon>Hexapoda</taxon>
        <taxon>Insecta</taxon>
        <taxon>Pterygota</taxon>
        <taxon>Neoptera</taxon>
        <taxon>Endopterygota</taxon>
        <taxon>Lepidoptera</taxon>
        <taxon>Glossata</taxon>
        <taxon>Ditrysia</taxon>
        <taxon>Yponomeutoidea</taxon>
        <taxon>Plutellidae</taxon>
        <taxon>Plutella</taxon>
    </lineage>
</organism>
<evidence type="ECO:0000256" key="6">
    <source>
        <dbReference type="ARBA" id="ARBA00022670"/>
    </source>
</evidence>
<keyword evidence="6" id="KW-0645">Protease</keyword>
<sequence>MSFTCISFLVVFVTTFSQCQCKSYNNFNLYAITPKTMKQLQFLQHLNNQYDKFRSKLWRTPNLLNDPVEILIDLPENKQIWEKLEALNLDAKLLIPNVESAFKKQTLNNYTRMRLDTYTWDAYYSPEDLNQWLHDIAVTYEKEDVSIGTIGKSSEGRDIKVIEINKKASPTVIVESGIHGNEWIAIAFVTYLIKVLAASEKGGPAIRAIAKKYHWIILPVVNPDGFAYTHSEDRLWRKNRRLTYPNTFGVDLDRNFNYSFGKFGTSFDPQDDNYCGTTPFSEPESKALANFIKRHAEDLKYFFSFHSYGQKIVIPFSDTVKHLMNYGAMANYGKQAAARIYSIYKTLYDVGTYYDVYGGKQSGNVASWIKKEFYAEYVLTFYLRDNGTYGYALPNDQILPTCEETLQGLLQILRARLRKVVKVRFWRPPKSLFCPVEFQVSQNDKLMFLQDAAKEGVFVTTIIEDVQKAFDYQASYRKKYIRYRLATFTWDTYHDLEDIYHWLTDLAAAFPNILDLTSIGESTEGRHILALEYNKRKSGGVPTAIVEGGIHGHEWISVAFVTYLIFNLVYSDDLKAEGNERLFEIADNYRWYLIPVANPDGYHYSFTKDRLWKKNRRNYGRGQGINLNKNFDVSFGKYDASKEEMDDNYCGPEPFSEKESMALAKFINETRNLKFYFAFHSYGEKIIIPYDNNQEHVGNYDAMKKYALHAADDICTEHGCVFEVGTYADLHNGALASGTSTTWVKTKFNTEYVFTFELRDDGTYGFALPADQIESTCRETLKGLLTIMTFGPVPRTTVHQRDFRRITGPDLEPDQIPEVVETEYVQGPPRRTIVVRESDASNNCVVFWRGPGNLYSPIDFIISPNDKMMFLMEVDKQKIFLATIMPDVQKDFDEQIQPYAPYIPKDLKTFNWKSYARLDDIYAWMDDLTQEFPREVTVFNIGTTYEGRQIKAARVVLEGARRGSKIVIEGGIHGREWISPAFVTYLLNEVLNSTNSKDEVFKEIATNYEWYFIPVLNPDGYEFSHVKDRLWRKNRRPFGTTVVQYGVDLNRNFGIAFGTVGTTKSDPSDDTFCGPKPFSELESWAMAEFMKNVGNDTDYYISIHSYGQLVVLPYGYTTKHDPDFDQVSKVCKQTINVISQRRGTKFRCGNSFSTLGYMASGLSSDWAKMAYGIPYVLDIEMQDEGRYGFALPPSEIIPSSDEVIDGLKELLGPKSQRFYRLAENYDVSSSPRFVATKNVLIVFVLLPGFGNHTTDEFFPGPEEFSEAESSSIRKLVGSLTNIAYYIAIHSYGNLIIIPYSHVKEHLDNYDDVALYCDIMVNSIANKYNSHYLYGNSFETLGSLNGGTSTSYFKKKRKIPFTLSLHLGELDYGFALPANSIIRTLQEGFTGVVTLMSASAKSVNRRVIDNDDDDDDEDTSRNSTDIPDSAAKSLKSDDDNDYDNDEERTNKNPNLYEMNNKDDSEILSSTTIETVSSNAINLTKHNTLPKHGGDDSKFDEKSNNEEPMADVPSKEVYELKYTTKLHEDLPFERPSLAADRPAFKNLAYDTKFSQSRVITGVARRTTTHDYDDNAAGNISAIHIAMLTIIFMIVTTL</sequence>
<dbReference type="Pfam" id="PF02244">
    <property type="entry name" value="Propep_M14"/>
    <property type="match status" value="2"/>
</dbReference>
<evidence type="ECO:0000256" key="8">
    <source>
        <dbReference type="ARBA" id="ARBA00022729"/>
    </source>
</evidence>
<dbReference type="PROSITE" id="PS00132">
    <property type="entry name" value="CARBOXYPEPT_ZN_1"/>
    <property type="match status" value="1"/>
</dbReference>
<keyword evidence="12" id="KW-1015">Disulfide bond</keyword>
<accession>A0A8S4FIU7</accession>
<protein>
    <submittedName>
        <fullName evidence="18">(diamondback moth) hypothetical protein</fullName>
    </submittedName>
</protein>
<evidence type="ECO:0000256" key="11">
    <source>
        <dbReference type="ARBA" id="ARBA00023049"/>
    </source>
</evidence>
<reference evidence="18" key="1">
    <citation type="submission" date="2020-11" db="EMBL/GenBank/DDBJ databases">
        <authorList>
            <person name="Whiteford S."/>
        </authorList>
    </citation>
    <scope>NUCLEOTIDE SEQUENCE</scope>
</reference>
<evidence type="ECO:0000313" key="18">
    <source>
        <dbReference type="EMBL" id="CAG9128274.1"/>
    </source>
</evidence>
<feature type="region of interest" description="Disordered" evidence="15">
    <location>
        <begin position="1483"/>
        <end position="1507"/>
    </location>
</feature>
<evidence type="ECO:0000256" key="12">
    <source>
        <dbReference type="ARBA" id="ARBA00023157"/>
    </source>
</evidence>
<keyword evidence="11" id="KW-0482">Metalloprotease</keyword>
<feature type="compositionally biased region" description="Basic and acidic residues" evidence="15">
    <location>
        <begin position="1490"/>
        <end position="1503"/>
    </location>
</feature>
<dbReference type="Gene3D" id="3.30.70.340">
    <property type="entry name" value="Metallocarboxypeptidase-like"/>
    <property type="match status" value="1"/>
</dbReference>
<dbReference type="EMBL" id="CAJHNJ030000035">
    <property type="protein sequence ID" value="CAG9128274.1"/>
    <property type="molecule type" value="Genomic_DNA"/>
</dbReference>
<evidence type="ECO:0000256" key="4">
    <source>
        <dbReference type="ARBA" id="ARBA00022525"/>
    </source>
</evidence>
<evidence type="ECO:0000256" key="3">
    <source>
        <dbReference type="ARBA" id="ARBA00005988"/>
    </source>
</evidence>
<comment type="similarity">
    <text evidence="3 14">Belongs to the peptidase M14 family.</text>
</comment>
<dbReference type="Proteomes" id="UP000653454">
    <property type="component" value="Unassembled WGS sequence"/>
</dbReference>
<feature type="active site" description="Proton donor/acceptor" evidence="14">
    <location>
        <position position="1180"/>
    </location>
</feature>
<keyword evidence="7" id="KW-0479">Metal-binding</keyword>
<dbReference type="PANTHER" id="PTHR11705">
    <property type="entry name" value="PROTEASE FAMILY M14 CARBOXYPEPTIDASE A,B"/>
    <property type="match status" value="1"/>
</dbReference>
<comment type="caution">
    <text evidence="18">The sequence shown here is derived from an EMBL/GenBank/DDBJ whole genome shotgun (WGS) entry which is preliminary data.</text>
</comment>
<evidence type="ECO:0000256" key="5">
    <source>
        <dbReference type="ARBA" id="ARBA00022645"/>
    </source>
</evidence>
<feature type="region of interest" description="Disordered" evidence="15">
    <location>
        <begin position="1406"/>
        <end position="1460"/>
    </location>
</feature>
<evidence type="ECO:0000256" key="15">
    <source>
        <dbReference type="SAM" id="MobiDB-lite"/>
    </source>
</evidence>
<evidence type="ECO:0000256" key="7">
    <source>
        <dbReference type="ARBA" id="ARBA00022723"/>
    </source>
</evidence>
<evidence type="ECO:0000256" key="9">
    <source>
        <dbReference type="ARBA" id="ARBA00022801"/>
    </source>
</evidence>
<dbReference type="Gene3D" id="3.40.630.10">
    <property type="entry name" value="Zn peptidases"/>
    <property type="match status" value="4"/>
</dbReference>
<comment type="cofactor">
    <cofactor evidence="1">
        <name>Zn(2+)</name>
        <dbReference type="ChEBI" id="CHEBI:29105"/>
    </cofactor>
</comment>
<feature type="domain" description="Peptidase M14" evidence="17">
    <location>
        <begin position="492"/>
        <end position="791"/>
    </location>
</feature>
<keyword evidence="4" id="KW-0964">Secreted</keyword>
<evidence type="ECO:0000256" key="2">
    <source>
        <dbReference type="ARBA" id="ARBA00004613"/>
    </source>
</evidence>
<proteinExistence type="inferred from homology"/>
<keyword evidence="10" id="KW-0862">Zinc</keyword>